<accession>A0ABV0PIE9</accession>
<protein>
    <submittedName>
        <fullName evidence="2">Uncharacterized protein</fullName>
    </submittedName>
</protein>
<dbReference type="Proteomes" id="UP001476798">
    <property type="component" value="Unassembled WGS sequence"/>
</dbReference>
<feature type="compositionally biased region" description="Polar residues" evidence="1">
    <location>
        <begin position="180"/>
        <end position="193"/>
    </location>
</feature>
<sequence>MALTCGDPQPESGKGLHTQESGDSGFSADMKHNFSVDYKDNMADYRLSVANKESSVRPMSNEALEISELKVISNEMPPQLALELEPIVSAGEEVADLRKRKQLSPYPEEQPFQKKMDGGPEELFPPCWPKRKARNKHPGSERTTKCRSRNIKWKSFTGVCCCILAVGLVGVREVSAGNLEPTSDLKNNKTSAHGSMYTVCPGPSPGPPRRPGTLHYHSARRLK</sequence>
<name>A0ABV0PIE9_9TELE</name>
<reference evidence="2 3" key="1">
    <citation type="submission" date="2021-06" db="EMBL/GenBank/DDBJ databases">
        <authorList>
            <person name="Palmer J.M."/>
        </authorList>
    </citation>
    <scope>NUCLEOTIDE SEQUENCE [LARGE SCALE GENOMIC DNA]</scope>
    <source>
        <strain evidence="2 3">GA_2019</strain>
        <tissue evidence="2">Muscle</tissue>
    </source>
</reference>
<organism evidence="2 3">
    <name type="scientific">Goodea atripinnis</name>
    <dbReference type="NCBI Taxonomy" id="208336"/>
    <lineage>
        <taxon>Eukaryota</taxon>
        <taxon>Metazoa</taxon>
        <taxon>Chordata</taxon>
        <taxon>Craniata</taxon>
        <taxon>Vertebrata</taxon>
        <taxon>Euteleostomi</taxon>
        <taxon>Actinopterygii</taxon>
        <taxon>Neopterygii</taxon>
        <taxon>Teleostei</taxon>
        <taxon>Neoteleostei</taxon>
        <taxon>Acanthomorphata</taxon>
        <taxon>Ovalentaria</taxon>
        <taxon>Atherinomorphae</taxon>
        <taxon>Cyprinodontiformes</taxon>
        <taxon>Goodeidae</taxon>
        <taxon>Goodea</taxon>
    </lineage>
</organism>
<keyword evidence="3" id="KW-1185">Reference proteome</keyword>
<comment type="caution">
    <text evidence="2">The sequence shown here is derived from an EMBL/GenBank/DDBJ whole genome shotgun (WGS) entry which is preliminary data.</text>
</comment>
<gene>
    <name evidence="2" type="ORF">GOODEAATRI_029797</name>
</gene>
<feature type="region of interest" description="Disordered" evidence="1">
    <location>
        <begin position="104"/>
        <end position="143"/>
    </location>
</feature>
<evidence type="ECO:0000313" key="2">
    <source>
        <dbReference type="EMBL" id="MEQ2183162.1"/>
    </source>
</evidence>
<dbReference type="EMBL" id="JAHRIO010074476">
    <property type="protein sequence ID" value="MEQ2183162.1"/>
    <property type="molecule type" value="Genomic_DNA"/>
</dbReference>
<evidence type="ECO:0000313" key="3">
    <source>
        <dbReference type="Proteomes" id="UP001476798"/>
    </source>
</evidence>
<feature type="region of interest" description="Disordered" evidence="1">
    <location>
        <begin position="179"/>
        <end position="223"/>
    </location>
</feature>
<proteinExistence type="predicted"/>
<evidence type="ECO:0000256" key="1">
    <source>
        <dbReference type="SAM" id="MobiDB-lite"/>
    </source>
</evidence>
<feature type="region of interest" description="Disordered" evidence="1">
    <location>
        <begin position="1"/>
        <end position="31"/>
    </location>
</feature>